<dbReference type="InterPro" id="IPR011989">
    <property type="entry name" value="ARM-like"/>
</dbReference>
<dbReference type="AlphaFoldDB" id="A0A0B7H9E8"/>
<protein>
    <recommendedName>
        <fullName evidence="3">HEAT repeat domain-containing protein</fullName>
    </recommendedName>
</protein>
<dbReference type="InterPro" id="IPR016024">
    <property type="entry name" value="ARM-type_fold"/>
</dbReference>
<reference evidence="1 2" key="1">
    <citation type="submission" date="2015-01" db="EMBL/GenBank/DDBJ databases">
        <authorList>
            <person name="MANFREDI Pablo"/>
        </authorList>
    </citation>
    <scope>NUCLEOTIDE SEQUENCE [LARGE SCALE GENOMIC DNA]</scope>
    <source>
        <strain evidence="1 2">Ccy74</strain>
    </source>
</reference>
<gene>
    <name evidence="1" type="ORF">CCYN74_30227</name>
</gene>
<dbReference type="Gene3D" id="1.25.10.10">
    <property type="entry name" value="Leucine-rich Repeat Variant"/>
    <property type="match status" value="1"/>
</dbReference>
<sequence length="160" mass="18738">MTNTFLEKLNALKDDQKYDFIREVEYEETYEKWDFFNAIIANESEYDLARIEALKIIGLYEIPNQKKDKIAQSLEHIITNQEDYLVKNYAVMALKNFTDYQPLVILAKSIVCDSDEDENLRHNALSAIEKLPSDAKKEILTILISDKYMKPYAKQILSEM</sequence>
<organism evidence="1 2">
    <name type="scientific">Capnocytophaga cynodegmi</name>
    <dbReference type="NCBI Taxonomy" id="28189"/>
    <lineage>
        <taxon>Bacteria</taxon>
        <taxon>Pseudomonadati</taxon>
        <taxon>Bacteroidota</taxon>
        <taxon>Flavobacteriia</taxon>
        <taxon>Flavobacteriales</taxon>
        <taxon>Flavobacteriaceae</taxon>
        <taxon>Capnocytophaga</taxon>
    </lineage>
</organism>
<dbReference type="RefSeq" id="WP_018278708.1">
    <property type="nucleotide sequence ID" value="NZ_CDOF01000022.1"/>
</dbReference>
<dbReference type="Proteomes" id="UP000038083">
    <property type="component" value="Unassembled WGS sequence"/>
</dbReference>
<evidence type="ECO:0000313" key="1">
    <source>
        <dbReference type="EMBL" id="CEN38654.1"/>
    </source>
</evidence>
<dbReference type="SUPFAM" id="SSF48371">
    <property type="entry name" value="ARM repeat"/>
    <property type="match status" value="1"/>
</dbReference>
<evidence type="ECO:0008006" key="3">
    <source>
        <dbReference type="Google" id="ProtNLM"/>
    </source>
</evidence>
<dbReference type="OrthoDB" id="1150018at2"/>
<proteinExistence type="predicted"/>
<dbReference type="EMBL" id="CDOG01000023">
    <property type="protein sequence ID" value="CEN38654.1"/>
    <property type="molecule type" value="Genomic_DNA"/>
</dbReference>
<evidence type="ECO:0000313" key="2">
    <source>
        <dbReference type="Proteomes" id="UP000038083"/>
    </source>
</evidence>
<accession>A0A0B7H9E8</accession>
<name>A0A0B7H9E8_9FLAO</name>